<dbReference type="OrthoDB" id="9790604at2"/>
<dbReference type="InterPro" id="IPR006153">
    <property type="entry name" value="Cation/H_exchanger_TM"/>
</dbReference>
<evidence type="ECO:0000313" key="9">
    <source>
        <dbReference type="Proteomes" id="UP000076878"/>
    </source>
</evidence>
<dbReference type="Proteomes" id="UP000076878">
    <property type="component" value="Unassembled WGS sequence"/>
</dbReference>
<dbReference type="RefSeq" id="WP_068624473.1">
    <property type="nucleotide sequence ID" value="NZ_FJNB01000025.1"/>
</dbReference>
<feature type="transmembrane region" description="Helical" evidence="5">
    <location>
        <begin position="300"/>
        <end position="320"/>
    </location>
</feature>
<feature type="transmembrane region" description="Helical" evidence="5">
    <location>
        <begin position="276"/>
        <end position="294"/>
    </location>
</feature>
<dbReference type="Pfam" id="PF00999">
    <property type="entry name" value="Na_H_Exchanger"/>
    <property type="match status" value="1"/>
</dbReference>
<evidence type="ECO:0000256" key="4">
    <source>
        <dbReference type="ARBA" id="ARBA00023136"/>
    </source>
</evidence>
<proteinExistence type="predicted"/>
<feature type="domain" description="Cation/H+ exchanger transmembrane" evidence="6">
    <location>
        <begin position="13"/>
        <end position="379"/>
    </location>
</feature>
<keyword evidence="3 5" id="KW-1133">Transmembrane helix</keyword>
<evidence type="ECO:0000313" key="8">
    <source>
        <dbReference type="EMBL" id="SEJ78196.1"/>
    </source>
</evidence>
<evidence type="ECO:0000313" key="7">
    <source>
        <dbReference type="EMBL" id="CZR08619.1"/>
    </source>
</evidence>
<dbReference type="PANTHER" id="PTHR31102:SF1">
    <property type="entry name" value="CATION_H+ EXCHANGER DOMAIN-CONTAINING PROTEIN"/>
    <property type="match status" value="1"/>
</dbReference>
<dbReference type="GO" id="GO:0015297">
    <property type="term" value="F:antiporter activity"/>
    <property type="evidence" value="ECO:0007669"/>
    <property type="project" value="InterPro"/>
</dbReference>
<evidence type="ECO:0000259" key="6">
    <source>
        <dbReference type="Pfam" id="PF00999"/>
    </source>
</evidence>
<dbReference type="Gene3D" id="1.20.1530.20">
    <property type="match status" value="1"/>
</dbReference>
<evidence type="ECO:0000256" key="2">
    <source>
        <dbReference type="ARBA" id="ARBA00022692"/>
    </source>
</evidence>
<protein>
    <submittedName>
        <fullName evidence="7">Cation/h+ exchanger</fullName>
    </submittedName>
    <submittedName>
        <fullName evidence="8">NhaP-type Na+/H+ or K+/H+ antiporter</fullName>
    </submittedName>
</protein>
<feature type="transmembrane region" description="Helical" evidence="5">
    <location>
        <begin position="180"/>
        <end position="208"/>
    </location>
</feature>
<keyword evidence="4 5" id="KW-0472">Membrane</keyword>
<feature type="transmembrane region" description="Helical" evidence="5">
    <location>
        <begin position="360"/>
        <end position="381"/>
    </location>
</feature>
<sequence>MIYSIALVLILGFLLSSLFTRLQLPGLLGLILTGILLGPYGMDLMAPELLAISADIRKIALIVILVRAGLTMELADLKRIGRPALLMTFLPATFEILAVILLAPKLLGITLLEAAILGTVLGAVSPAVVVPRMIMLIESGYGKAKGIPQMILAGASVDDVYVIVLFTSFMGMYTGSGFQAITLLSVPVSIVLGLLGGLLVGLGLVLLFKAFHIRDTMKVMLVLSACFLLVTAEDSFAKFIPFSGLLGVMAVGATLLKKRPELAKRLNGKFSKIWSAAEIFLFVLVGSAVDITALRGAGFAAVALIFGALIFRMLAVFLAVSGTSLNAKERLFSAMAYTPKATVQAAIGSIPLAAGVEAGSIILSVAVLAIVLTAPIGATFIDRTYKALLTKDAASRN</sequence>
<dbReference type="Proteomes" id="UP000199280">
    <property type="component" value="Unassembled WGS sequence"/>
</dbReference>
<dbReference type="EMBL" id="FNYT01000026">
    <property type="protein sequence ID" value="SEJ78196.1"/>
    <property type="molecule type" value="Genomic_DNA"/>
</dbReference>
<feature type="transmembrane region" description="Helical" evidence="5">
    <location>
        <begin position="151"/>
        <end position="174"/>
    </location>
</feature>
<keyword evidence="2 5" id="KW-0812">Transmembrane</keyword>
<dbReference type="EMBL" id="FJNB01000025">
    <property type="protein sequence ID" value="CZR08619.1"/>
    <property type="molecule type" value="Genomic_DNA"/>
</dbReference>
<evidence type="ECO:0000256" key="1">
    <source>
        <dbReference type="ARBA" id="ARBA00004141"/>
    </source>
</evidence>
<dbReference type="AlphaFoldDB" id="A0A143Z6E9"/>
<dbReference type="InterPro" id="IPR051843">
    <property type="entry name" value="CPA1_transporter"/>
</dbReference>
<evidence type="ECO:0000256" key="5">
    <source>
        <dbReference type="SAM" id="Phobius"/>
    </source>
</evidence>
<feature type="transmembrane region" description="Helical" evidence="5">
    <location>
        <begin position="49"/>
        <end position="72"/>
    </location>
</feature>
<comment type="subcellular location">
    <subcellularLocation>
        <location evidence="1">Membrane</location>
        <topology evidence="1">Multi-pass membrane protein</topology>
    </subcellularLocation>
</comment>
<dbReference type="STRING" id="640938.TR210_2608"/>
<dbReference type="GO" id="GO:0016020">
    <property type="term" value="C:membrane"/>
    <property type="evidence" value="ECO:0007669"/>
    <property type="project" value="UniProtKB-SubCell"/>
</dbReference>
<feature type="transmembrane region" description="Helical" evidence="5">
    <location>
        <begin position="332"/>
        <end position="354"/>
    </location>
</feature>
<evidence type="ECO:0000256" key="3">
    <source>
        <dbReference type="ARBA" id="ARBA00022989"/>
    </source>
</evidence>
<gene>
    <name evidence="8" type="ORF">SAMN05216375_12636</name>
    <name evidence="7" type="ORF">TR210_2608</name>
</gene>
<feature type="transmembrane region" description="Helical" evidence="5">
    <location>
        <begin position="84"/>
        <end position="103"/>
    </location>
</feature>
<name>A0A143Z6E9_9LACT</name>
<feature type="transmembrane region" description="Helical" evidence="5">
    <location>
        <begin position="109"/>
        <end position="130"/>
    </location>
</feature>
<reference evidence="7 9" key="1">
    <citation type="submission" date="2016-02" db="EMBL/GenBank/DDBJ databases">
        <authorList>
            <person name="Wen L."/>
            <person name="He K."/>
            <person name="Yang H."/>
        </authorList>
    </citation>
    <scope>NUCLEOTIDE SEQUENCE [LARGE SCALE GENOMIC DNA]</scope>
    <source>
        <strain evidence="7">Trichococcus_R210</strain>
    </source>
</reference>
<keyword evidence="10" id="KW-1185">Reference proteome</keyword>
<dbReference type="InterPro" id="IPR038770">
    <property type="entry name" value="Na+/solute_symporter_sf"/>
</dbReference>
<evidence type="ECO:0000313" key="10">
    <source>
        <dbReference type="Proteomes" id="UP000199280"/>
    </source>
</evidence>
<organism evidence="7 9">
    <name type="scientific">Trichococcus ilyis</name>
    <dbReference type="NCBI Taxonomy" id="640938"/>
    <lineage>
        <taxon>Bacteria</taxon>
        <taxon>Bacillati</taxon>
        <taxon>Bacillota</taxon>
        <taxon>Bacilli</taxon>
        <taxon>Lactobacillales</taxon>
        <taxon>Carnobacteriaceae</taxon>
        <taxon>Trichococcus</taxon>
    </lineage>
</organism>
<dbReference type="PANTHER" id="PTHR31102">
    <property type="match status" value="1"/>
</dbReference>
<reference evidence="8 10" key="2">
    <citation type="submission" date="2016-10" db="EMBL/GenBank/DDBJ databases">
        <authorList>
            <person name="Varghese N."/>
            <person name="Submissions S."/>
        </authorList>
    </citation>
    <scope>NUCLEOTIDE SEQUENCE [LARGE SCALE GENOMIC DNA]</scope>
    <source>
        <strain evidence="8 10">DSM 22150</strain>
    </source>
</reference>
<accession>A0A143Z6E9</accession>
<dbReference type="GO" id="GO:1902600">
    <property type="term" value="P:proton transmembrane transport"/>
    <property type="evidence" value="ECO:0007669"/>
    <property type="project" value="InterPro"/>
</dbReference>